<dbReference type="PANTHER" id="PTHR33744">
    <property type="entry name" value="CARBOHYDRATE DIACID REGULATOR"/>
    <property type="match status" value="1"/>
</dbReference>
<evidence type="ECO:0000256" key="1">
    <source>
        <dbReference type="ARBA" id="ARBA00006754"/>
    </source>
</evidence>
<dbReference type="InterPro" id="IPR051448">
    <property type="entry name" value="CdaR-like_regulators"/>
</dbReference>
<evidence type="ECO:0000313" key="5">
    <source>
        <dbReference type="EMBL" id="MQY31356.1"/>
    </source>
</evidence>
<sequence length="525" mass="56928">MMVSMQLSEVSTTPGLEVLRLLTGSRHLDRRIRWVYTTDLLAPRRYLSGGEVVLTSTTWRRRPEDSDYFVRMLADGGAVALMAGTAMLGAMPHDLVRACAQYEIPLFQVPDELSFGEIAETVIGRLHEERAGELERMVGRHRRLLHGFTRGDGLSAATDLLRTELGVASWTMSLTGRVLSGDCPRSAEVRRTAARHAAAAPRLPICRDTAEGPITLLALAADSAPQAPAQVLACAADLRDWSPTERETVEEVAEFLAAGLARRDESARQRRDQLARLAALLDRDDTDPARLVAGAPGAGLDLGAPHLLLRARIAGAAAPGELARQILEEMSAHLTPDGVTATIGTGPDSSAVAVLPLPDRAAPTPDELRELLDSFGPAVGGGDIRVGAGASDIGARGLRRSWDQAGHALLVAERRPDGPALIGIDEVDTFGMLLAGTPDSLRRSYCQRVLGPILDYDARCRTDLLDTLAAYLAASGSWHAVATQRHMHVNTLRYRIRRVEELTGRDLSQWRDRFDFQLALDLRRG</sequence>
<comment type="caution">
    <text evidence="5">The sequence shown here is derived from an EMBL/GenBank/DDBJ whole genome shotgun (WGS) entry which is preliminary data.</text>
</comment>
<feature type="domain" description="CdaR GGDEF-like" evidence="4">
    <location>
        <begin position="287"/>
        <end position="409"/>
    </location>
</feature>
<reference evidence="5 6" key="1">
    <citation type="submission" date="2019-10" db="EMBL/GenBank/DDBJ databases">
        <title>Nocardia macrotermitis sp. nov. and Nocardia aurantia sp. nov., isolated from the gut of fungus growing-termite Macrotermes natalensis.</title>
        <authorList>
            <person name="Benndorf R."/>
            <person name="Schwitalla J."/>
            <person name="Martin K."/>
            <person name="De Beer W."/>
            <person name="Kaster A.-K."/>
            <person name="Vollmers J."/>
            <person name="Poulsen M."/>
            <person name="Beemelmanns C."/>
        </authorList>
    </citation>
    <scope>NUCLEOTIDE SEQUENCE [LARGE SCALE GENOMIC DNA]</scope>
    <source>
        <strain evidence="5 6">RB56</strain>
    </source>
</reference>
<organism evidence="5 6">
    <name type="scientific">Nocardia aurantia</name>
    <dbReference type="NCBI Taxonomy" id="2585199"/>
    <lineage>
        <taxon>Bacteria</taxon>
        <taxon>Bacillati</taxon>
        <taxon>Actinomycetota</taxon>
        <taxon>Actinomycetes</taxon>
        <taxon>Mycobacteriales</taxon>
        <taxon>Nocardiaceae</taxon>
        <taxon>Nocardia</taxon>
    </lineage>
</organism>
<protein>
    <recommendedName>
        <fullName evidence="7">PucR family transcriptional regulator</fullName>
    </recommendedName>
</protein>
<evidence type="ECO:0008006" key="7">
    <source>
        <dbReference type="Google" id="ProtNLM"/>
    </source>
</evidence>
<dbReference type="Pfam" id="PF17853">
    <property type="entry name" value="GGDEF_2"/>
    <property type="match status" value="1"/>
</dbReference>
<evidence type="ECO:0000313" key="6">
    <source>
        <dbReference type="Proteomes" id="UP000431401"/>
    </source>
</evidence>
<keyword evidence="6" id="KW-1185">Reference proteome</keyword>
<dbReference type="Pfam" id="PF07905">
    <property type="entry name" value="PucR"/>
    <property type="match status" value="1"/>
</dbReference>
<comment type="similarity">
    <text evidence="1">Belongs to the CdaR family.</text>
</comment>
<dbReference type="Pfam" id="PF13556">
    <property type="entry name" value="HTH_30"/>
    <property type="match status" value="1"/>
</dbReference>
<evidence type="ECO:0000259" key="2">
    <source>
        <dbReference type="Pfam" id="PF07905"/>
    </source>
</evidence>
<dbReference type="OrthoDB" id="3170447at2"/>
<feature type="domain" description="PucR C-terminal helix-turn-helix" evidence="3">
    <location>
        <begin position="464"/>
        <end position="521"/>
    </location>
</feature>
<dbReference type="EMBL" id="WEGI01000018">
    <property type="protein sequence ID" value="MQY31356.1"/>
    <property type="molecule type" value="Genomic_DNA"/>
</dbReference>
<evidence type="ECO:0000259" key="3">
    <source>
        <dbReference type="Pfam" id="PF13556"/>
    </source>
</evidence>
<dbReference type="Gene3D" id="1.10.10.2840">
    <property type="entry name" value="PucR C-terminal helix-turn-helix domain"/>
    <property type="match status" value="1"/>
</dbReference>
<dbReference type="InterPro" id="IPR025736">
    <property type="entry name" value="PucR_C-HTH_dom"/>
</dbReference>
<dbReference type="InterPro" id="IPR042070">
    <property type="entry name" value="PucR_C-HTH_sf"/>
</dbReference>
<evidence type="ECO:0000259" key="4">
    <source>
        <dbReference type="Pfam" id="PF17853"/>
    </source>
</evidence>
<proteinExistence type="inferred from homology"/>
<feature type="domain" description="Purine catabolism PurC-like" evidence="2">
    <location>
        <begin position="10"/>
        <end position="124"/>
    </location>
</feature>
<dbReference type="Proteomes" id="UP000431401">
    <property type="component" value="Unassembled WGS sequence"/>
</dbReference>
<dbReference type="PANTHER" id="PTHR33744:SF17">
    <property type="entry name" value="CONSERVED PROTEIN"/>
    <property type="match status" value="1"/>
</dbReference>
<dbReference type="InterPro" id="IPR041522">
    <property type="entry name" value="CdaR_GGDEF"/>
</dbReference>
<accession>A0A7K0DZV6</accession>
<gene>
    <name evidence="5" type="ORF">NRB56_69650</name>
</gene>
<dbReference type="InterPro" id="IPR012914">
    <property type="entry name" value="PucR_dom"/>
</dbReference>
<name>A0A7K0DZV6_9NOCA</name>
<dbReference type="AlphaFoldDB" id="A0A7K0DZV6"/>